<feature type="domain" description="GAG-pre-integrase" evidence="1">
    <location>
        <begin position="7"/>
        <end position="72"/>
    </location>
</feature>
<gene>
    <name evidence="2" type="ORF">Tci_659049</name>
</gene>
<evidence type="ECO:0000313" key="2">
    <source>
        <dbReference type="EMBL" id="GFA87077.1"/>
    </source>
</evidence>
<dbReference type="InterPro" id="IPR025724">
    <property type="entry name" value="GAG-pre-integrase_dom"/>
</dbReference>
<proteinExistence type="predicted"/>
<sequence>MKGNCVYSLDGWVESGEASVGIQEKESLAHVWHKHLGHISEAGLHELEKREVLGNKGLGKLEFYENRVLRKSTRVSFGRGQHTTEGVIEYVFADL</sequence>
<dbReference type="EMBL" id="BKCJ010504286">
    <property type="protein sequence ID" value="GFA87077.1"/>
    <property type="molecule type" value="Genomic_DNA"/>
</dbReference>
<evidence type="ECO:0000259" key="1">
    <source>
        <dbReference type="Pfam" id="PF13976"/>
    </source>
</evidence>
<accession>A0A699KF44</accession>
<reference evidence="2" key="1">
    <citation type="journal article" date="2019" name="Sci. Rep.">
        <title>Draft genome of Tanacetum cinerariifolium, the natural source of mosquito coil.</title>
        <authorList>
            <person name="Yamashiro T."/>
            <person name="Shiraishi A."/>
            <person name="Satake H."/>
            <person name="Nakayama K."/>
        </authorList>
    </citation>
    <scope>NUCLEOTIDE SEQUENCE</scope>
</reference>
<dbReference type="Pfam" id="PF13976">
    <property type="entry name" value="gag_pre-integrs"/>
    <property type="match status" value="1"/>
</dbReference>
<organism evidence="2">
    <name type="scientific">Tanacetum cinerariifolium</name>
    <name type="common">Dalmatian daisy</name>
    <name type="synonym">Chrysanthemum cinerariifolium</name>
    <dbReference type="NCBI Taxonomy" id="118510"/>
    <lineage>
        <taxon>Eukaryota</taxon>
        <taxon>Viridiplantae</taxon>
        <taxon>Streptophyta</taxon>
        <taxon>Embryophyta</taxon>
        <taxon>Tracheophyta</taxon>
        <taxon>Spermatophyta</taxon>
        <taxon>Magnoliopsida</taxon>
        <taxon>eudicotyledons</taxon>
        <taxon>Gunneridae</taxon>
        <taxon>Pentapetalae</taxon>
        <taxon>asterids</taxon>
        <taxon>campanulids</taxon>
        <taxon>Asterales</taxon>
        <taxon>Asteraceae</taxon>
        <taxon>Asteroideae</taxon>
        <taxon>Anthemideae</taxon>
        <taxon>Anthemidinae</taxon>
        <taxon>Tanacetum</taxon>
    </lineage>
</organism>
<name>A0A699KF44_TANCI</name>
<dbReference type="AlphaFoldDB" id="A0A699KF44"/>
<protein>
    <submittedName>
        <fullName evidence="2">Retrovirus-related Pol polyprotein from transposon TNT 1-94</fullName>
    </submittedName>
</protein>
<comment type="caution">
    <text evidence="2">The sequence shown here is derived from an EMBL/GenBank/DDBJ whole genome shotgun (WGS) entry which is preliminary data.</text>
</comment>